<gene>
    <name evidence="1" type="ORF">FM101_07385</name>
</gene>
<proteinExistence type="predicted"/>
<evidence type="ECO:0000313" key="1">
    <source>
        <dbReference type="EMBL" id="SJM62533.1"/>
    </source>
</evidence>
<evidence type="ECO:0000313" key="2">
    <source>
        <dbReference type="Proteomes" id="UP000195913"/>
    </source>
</evidence>
<dbReference type="EMBL" id="FUHW01000026">
    <property type="protein sequence ID" value="SJM62533.1"/>
    <property type="molecule type" value="Genomic_DNA"/>
</dbReference>
<protein>
    <submittedName>
        <fullName evidence="1">Uncharacterized protein</fullName>
    </submittedName>
</protein>
<organism evidence="1 2">
    <name type="scientific">Arthrobacter rhombi</name>
    <dbReference type="NCBI Taxonomy" id="71253"/>
    <lineage>
        <taxon>Bacteria</taxon>
        <taxon>Bacillati</taxon>
        <taxon>Actinomycetota</taxon>
        <taxon>Actinomycetes</taxon>
        <taxon>Micrococcales</taxon>
        <taxon>Micrococcaceae</taxon>
        <taxon>Arthrobacter</taxon>
    </lineage>
</organism>
<dbReference type="Proteomes" id="UP000195913">
    <property type="component" value="Unassembled WGS sequence"/>
</dbReference>
<name>A0A1R4G371_9MICC</name>
<accession>A0A1R4G371</accession>
<dbReference type="AlphaFoldDB" id="A0A1R4G371"/>
<keyword evidence="2" id="KW-1185">Reference proteome</keyword>
<sequence length="50" mass="5584">MYRGFRIVTQLHERPIAALIPRDLGGGQPPTINMTIEIVLDPDFVVSVVH</sequence>
<reference evidence="1 2" key="1">
    <citation type="submission" date="2017-02" db="EMBL/GenBank/DDBJ databases">
        <authorList>
            <person name="Peterson S.W."/>
        </authorList>
    </citation>
    <scope>NUCLEOTIDE SEQUENCE [LARGE SCALE GENOMIC DNA]</scope>
    <source>
        <strain evidence="1 2">B Ar 00.02</strain>
    </source>
</reference>